<feature type="compositionally biased region" description="Polar residues" evidence="1">
    <location>
        <begin position="124"/>
        <end position="143"/>
    </location>
</feature>
<evidence type="ECO:0000256" key="1">
    <source>
        <dbReference type="SAM" id="MobiDB-lite"/>
    </source>
</evidence>
<gene>
    <name evidence="2" type="ORF">C8F04DRAFT_1179003</name>
</gene>
<reference evidence="2" key="1">
    <citation type="submission" date="2023-03" db="EMBL/GenBank/DDBJ databases">
        <title>Massive genome expansion in bonnet fungi (Mycena s.s.) driven by repeated elements and novel gene families across ecological guilds.</title>
        <authorList>
            <consortium name="Lawrence Berkeley National Laboratory"/>
            <person name="Harder C.B."/>
            <person name="Miyauchi S."/>
            <person name="Viragh M."/>
            <person name="Kuo A."/>
            <person name="Thoen E."/>
            <person name="Andreopoulos B."/>
            <person name="Lu D."/>
            <person name="Skrede I."/>
            <person name="Drula E."/>
            <person name="Henrissat B."/>
            <person name="Morin E."/>
            <person name="Kohler A."/>
            <person name="Barry K."/>
            <person name="LaButti K."/>
            <person name="Morin E."/>
            <person name="Salamov A."/>
            <person name="Lipzen A."/>
            <person name="Mereny Z."/>
            <person name="Hegedus B."/>
            <person name="Baldrian P."/>
            <person name="Stursova M."/>
            <person name="Weitz H."/>
            <person name="Taylor A."/>
            <person name="Grigoriev I.V."/>
            <person name="Nagy L.G."/>
            <person name="Martin F."/>
            <person name="Kauserud H."/>
        </authorList>
    </citation>
    <scope>NUCLEOTIDE SEQUENCE</scope>
    <source>
        <strain evidence="2">CBHHK200</strain>
    </source>
</reference>
<accession>A0AAD6T5U7</accession>
<dbReference type="Proteomes" id="UP001218188">
    <property type="component" value="Unassembled WGS sequence"/>
</dbReference>
<name>A0AAD6T5U7_9AGAR</name>
<keyword evidence="3" id="KW-1185">Reference proteome</keyword>
<sequence>MDFEQRIASYQCPTRLNTKSLTTAQNNAAKEAEEDLLLANNYFERIGRRQKIHERPTNYSLAMINSTWNNLQNSEDANPPPLCTENSAFDAKAAIARGQRLGFPRGVRLRPSTHGRTIPVPPTTRASGRSNTRTRPTVQASEGTTRRRSRAAKATRNAPGPYSVEEAELALEHIQEVVRRLRHERRCQLPPLTRWVEVAPFAFTLPSDLPASPARRFGYIATCDFLGSGFSGVQ</sequence>
<feature type="region of interest" description="Disordered" evidence="1">
    <location>
        <begin position="105"/>
        <end position="161"/>
    </location>
</feature>
<protein>
    <submittedName>
        <fullName evidence="2">Uncharacterized protein</fullName>
    </submittedName>
</protein>
<organism evidence="2 3">
    <name type="scientific">Mycena alexandri</name>
    <dbReference type="NCBI Taxonomy" id="1745969"/>
    <lineage>
        <taxon>Eukaryota</taxon>
        <taxon>Fungi</taxon>
        <taxon>Dikarya</taxon>
        <taxon>Basidiomycota</taxon>
        <taxon>Agaricomycotina</taxon>
        <taxon>Agaricomycetes</taxon>
        <taxon>Agaricomycetidae</taxon>
        <taxon>Agaricales</taxon>
        <taxon>Marasmiineae</taxon>
        <taxon>Mycenaceae</taxon>
        <taxon>Mycena</taxon>
    </lineage>
</organism>
<dbReference type="AlphaFoldDB" id="A0AAD6T5U7"/>
<proteinExistence type="predicted"/>
<comment type="caution">
    <text evidence="2">The sequence shown here is derived from an EMBL/GenBank/DDBJ whole genome shotgun (WGS) entry which is preliminary data.</text>
</comment>
<dbReference type="EMBL" id="JARJCM010000028">
    <property type="protein sequence ID" value="KAJ7039010.1"/>
    <property type="molecule type" value="Genomic_DNA"/>
</dbReference>
<evidence type="ECO:0000313" key="3">
    <source>
        <dbReference type="Proteomes" id="UP001218188"/>
    </source>
</evidence>
<evidence type="ECO:0000313" key="2">
    <source>
        <dbReference type="EMBL" id="KAJ7039010.1"/>
    </source>
</evidence>